<evidence type="ECO:0000256" key="1">
    <source>
        <dbReference type="SAM" id="MobiDB-lite"/>
    </source>
</evidence>
<dbReference type="PANTHER" id="PTHR40640:SF1">
    <property type="entry name" value="ANCHORED GLYCOPROTEIN, PUTATIVE (AFU_ORTHOLOGUE AFUA_8G04860)-RELATED"/>
    <property type="match status" value="1"/>
</dbReference>
<feature type="signal peptide" evidence="2">
    <location>
        <begin position="1"/>
        <end position="20"/>
    </location>
</feature>
<evidence type="ECO:0000313" key="3">
    <source>
        <dbReference type="EMBL" id="ATY63871.1"/>
    </source>
</evidence>
<organism evidence="3 4">
    <name type="scientific">Cordyceps militaris</name>
    <name type="common">Caterpillar fungus</name>
    <name type="synonym">Clavaria militaris</name>
    <dbReference type="NCBI Taxonomy" id="73501"/>
    <lineage>
        <taxon>Eukaryota</taxon>
        <taxon>Fungi</taxon>
        <taxon>Dikarya</taxon>
        <taxon>Ascomycota</taxon>
        <taxon>Pezizomycotina</taxon>
        <taxon>Sordariomycetes</taxon>
        <taxon>Hypocreomycetidae</taxon>
        <taxon>Hypocreales</taxon>
        <taxon>Cordycipitaceae</taxon>
        <taxon>Cordyceps</taxon>
    </lineage>
</organism>
<dbReference type="OrthoDB" id="4991875at2759"/>
<dbReference type="AlphaFoldDB" id="A0A2H4SL84"/>
<reference evidence="3 4" key="1">
    <citation type="journal article" date="2017" name="BMC Genomics">
        <title>Chromosome level assembly and secondary metabolite potential of the parasitic fungus Cordyceps militaris.</title>
        <authorList>
            <person name="Kramer G.J."/>
            <person name="Nodwell J.R."/>
        </authorList>
    </citation>
    <scope>NUCLEOTIDE SEQUENCE [LARGE SCALE GENOMIC DNA]</scope>
    <source>
        <strain evidence="3 4">ATCC 34164</strain>
    </source>
</reference>
<feature type="region of interest" description="Disordered" evidence="1">
    <location>
        <begin position="155"/>
        <end position="210"/>
    </location>
</feature>
<evidence type="ECO:0000313" key="4">
    <source>
        <dbReference type="Proteomes" id="UP000323067"/>
    </source>
</evidence>
<gene>
    <name evidence="3" type="ORF">A9K55_004407</name>
</gene>
<dbReference type="PANTHER" id="PTHR40640">
    <property type="entry name" value="ANCHORED GLYCOPROTEIN, PUTATIVE (AFU_ORTHOLOGUE AFUA_8G04860)-RELATED"/>
    <property type="match status" value="1"/>
</dbReference>
<dbReference type="EMBL" id="CP023325">
    <property type="protein sequence ID" value="ATY63871.1"/>
    <property type="molecule type" value="Genomic_DNA"/>
</dbReference>
<evidence type="ECO:0000256" key="2">
    <source>
        <dbReference type="SAM" id="SignalP"/>
    </source>
</evidence>
<feature type="chain" id="PRO_5014142504" evidence="2">
    <location>
        <begin position="21"/>
        <end position="236"/>
    </location>
</feature>
<name>A0A2H4SL84_CORMI</name>
<dbReference type="Proteomes" id="UP000323067">
    <property type="component" value="Chromosome v"/>
</dbReference>
<protein>
    <submittedName>
        <fullName evidence="3">Ribosomal P2</fullName>
    </submittedName>
</protein>
<keyword evidence="2" id="KW-0732">Signal</keyword>
<dbReference type="VEuPathDB" id="FungiDB:A9K55_004407"/>
<dbReference type="VEuPathDB" id="FungiDB:CCM_04243"/>
<feature type="compositionally biased region" description="Low complexity" evidence="1">
    <location>
        <begin position="157"/>
        <end position="210"/>
    </location>
</feature>
<sequence length="236" mass="23130">MHRFHQLLAIAVASATSVAAADPVVTSLLLPYNDPQSFVATVLNVDASATTYAYTCASGVNSDDCGMATHGTIVQGPSTWRMTLSHSDEDGLFALTAACALTSSRNEASCTLSETMSDSETQASSTKTGMTTSYLSDLQAVTLVAGLDKLTDGAVLPTPSKASPTPSGSSSGPTNTGGVSPSSSGAASTSAASSASSSSAASSASASKTATPNAAPAATQQALLAGVAALVGALAL</sequence>
<proteinExistence type="predicted"/>
<accession>A0A2H4SL84</accession>